<dbReference type="EMBL" id="MHTV01000032">
    <property type="protein sequence ID" value="OHA66485.1"/>
    <property type="molecule type" value="Genomic_DNA"/>
</dbReference>
<accession>A0A1G2R0S8</accession>
<dbReference type="Proteomes" id="UP000178092">
    <property type="component" value="Unassembled WGS sequence"/>
</dbReference>
<proteinExistence type="predicted"/>
<dbReference type="AlphaFoldDB" id="A0A1G2R0S8"/>
<reference evidence="2 3" key="1">
    <citation type="journal article" date="2016" name="Nat. Commun.">
        <title>Thousands of microbial genomes shed light on interconnected biogeochemical processes in an aquifer system.</title>
        <authorList>
            <person name="Anantharaman K."/>
            <person name="Brown C.T."/>
            <person name="Hug L.A."/>
            <person name="Sharon I."/>
            <person name="Castelle C.J."/>
            <person name="Probst A.J."/>
            <person name="Thomas B.C."/>
            <person name="Singh A."/>
            <person name="Wilkins M.J."/>
            <person name="Karaoz U."/>
            <person name="Brodie E.L."/>
            <person name="Williams K.H."/>
            <person name="Hubbard S.S."/>
            <person name="Banfield J.F."/>
        </authorList>
    </citation>
    <scope>NUCLEOTIDE SEQUENCE [LARGE SCALE GENOMIC DNA]</scope>
</reference>
<evidence type="ECO:0000256" key="1">
    <source>
        <dbReference type="SAM" id="Phobius"/>
    </source>
</evidence>
<keyword evidence="1" id="KW-0812">Transmembrane</keyword>
<protein>
    <submittedName>
        <fullName evidence="2">Uncharacterized protein</fullName>
    </submittedName>
</protein>
<keyword evidence="1" id="KW-0472">Membrane</keyword>
<feature type="transmembrane region" description="Helical" evidence="1">
    <location>
        <begin position="20"/>
        <end position="45"/>
    </location>
</feature>
<gene>
    <name evidence="2" type="ORF">A3C04_04070</name>
</gene>
<sequence length="127" mass="14967">MNYKNFLFSLWHTSKQLPWLIAEHFFLFFLLLTGVSLVITGSIFLRYREVPIGEYQTQGIQFQIGSFRELLEIQENRRKMFDQAGSYETKNIFFPFPQVETTIEEAPQTELQTEFGDIINQEVNSSN</sequence>
<evidence type="ECO:0000313" key="3">
    <source>
        <dbReference type="Proteomes" id="UP000178092"/>
    </source>
</evidence>
<name>A0A1G2R0S8_9BACT</name>
<comment type="caution">
    <text evidence="2">The sequence shown here is derived from an EMBL/GenBank/DDBJ whole genome shotgun (WGS) entry which is preliminary data.</text>
</comment>
<keyword evidence="1" id="KW-1133">Transmembrane helix</keyword>
<organism evidence="2 3">
    <name type="scientific">Candidatus Wildermuthbacteria bacterium RIFCSPHIGHO2_02_FULL_45_25</name>
    <dbReference type="NCBI Taxonomy" id="1802450"/>
    <lineage>
        <taxon>Bacteria</taxon>
        <taxon>Candidatus Wildermuthiibacteriota</taxon>
    </lineage>
</organism>
<evidence type="ECO:0000313" key="2">
    <source>
        <dbReference type="EMBL" id="OHA66485.1"/>
    </source>
</evidence>